<keyword evidence="3" id="KW-1185">Reference proteome</keyword>
<accession>A0A496PMV4</accession>
<organism evidence="2 3">
    <name type="scientific">Galactobacter caseinivorans</name>
    <dbReference type="NCBI Taxonomy" id="2676123"/>
    <lineage>
        <taxon>Bacteria</taxon>
        <taxon>Bacillati</taxon>
        <taxon>Actinomycetota</taxon>
        <taxon>Actinomycetes</taxon>
        <taxon>Micrococcales</taxon>
        <taxon>Micrococcaceae</taxon>
        <taxon>Galactobacter</taxon>
    </lineage>
</organism>
<gene>
    <name evidence="2" type="ORF">DWQ67_03280</name>
</gene>
<name>A0A496PMV4_9MICC</name>
<sequence length="124" mass="14137">MAHVPRSNHPKPRRSSGRSSQRPSGRQANRPVTGGGWDLDGQEGWRHHGLSTLQHFADGSWHVRAIPSYAAAKEYRCPGCQQVIRPGVSHVVTWRADGPRSDAQVEADRRHWHQRCWENHSPRR</sequence>
<feature type="compositionally biased region" description="Basic residues" evidence="1">
    <location>
        <begin position="1"/>
        <end position="16"/>
    </location>
</feature>
<evidence type="ECO:0000313" key="2">
    <source>
        <dbReference type="EMBL" id="RKW71865.1"/>
    </source>
</evidence>
<dbReference type="Proteomes" id="UP000273119">
    <property type="component" value="Unassembled WGS sequence"/>
</dbReference>
<comment type="caution">
    <text evidence="2">The sequence shown here is derived from an EMBL/GenBank/DDBJ whole genome shotgun (WGS) entry which is preliminary data.</text>
</comment>
<dbReference type="EMBL" id="QQXL01000001">
    <property type="protein sequence ID" value="RKW71865.1"/>
    <property type="molecule type" value="Genomic_DNA"/>
</dbReference>
<evidence type="ECO:0008006" key="4">
    <source>
        <dbReference type="Google" id="ProtNLM"/>
    </source>
</evidence>
<protein>
    <recommendedName>
        <fullName evidence="4">ATP/GTP-binding protein</fullName>
    </recommendedName>
</protein>
<evidence type="ECO:0000256" key="1">
    <source>
        <dbReference type="SAM" id="MobiDB-lite"/>
    </source>
</evidence>
<evidence type="ECO:0000313" key="3">
    <source>
        <dbReference type="Proteomes" id="UP000273119"/>
    </source>
</evidence>
<feature type="compositionally biased region" description="Low complexity" evidence="1">
    <location>
        <begin position="17"/>
        <end position="27"/>
    </location>
</feature>
<reference evidence="2 3" key="1">
    <citation type="submission" date="2018-07" db="EMBL/GenBank/DDBJ databases">
        <title>Arthrobacter sp. nov., isolated from raw cow's milk with high bacterial count.</title>
        <authorList>
            <person name="Hahne J."/>
            <person name="Isele D."/>
            <person name="Lipski A."/>
        </authorList>
    </citation>
    <scope>NUCLEOTIDE SEQUENCE [LARGE SCALE GENOMIC DNA]</scope>
    <source>
        <strain evidence="2 3">JZ R-183</strain>
    </source>
</reference>
<proteinExistence type="predicted"/>
<feature type="region of interest" description="Disordered" evidence="1">
    <location>
        <begin position="1"/>
        <end position="44"/>
    </location>
</feature>
<dbReference type="AlphaFoldDB" id="A0A496PMV4"/>